<dbReference type="GO" id="GO:0022904">
    <property type="term" value="P:respiratory electron transport chain"/>
    <property type="evidence" value="ECO:0007669"/>
    <property type="project" value="InterPro"/>
</dbReference>
<accession>A0A0F9AGM8</accession>
<keyword evidence="5 6" id="KW-0472">Membrane</keyword>
<evidence type="ECO:0000256" key="5">
    <source>
        <dbReference type="ARBA" id="ARBA00023136"/>
    </source>
</evidence>
<dbReference type="InterPro" id="IPR016174">
    <property type="entry name" value="Di-haem_cyt_TM"/>
</dbReference>
<sequence length="222" mass="25889">MKRIKRFTPAQRLFHLILMLSFVFQSVSGLARMYVGTEWGLFLANLFGGFQETLILHKWVGLFMLTGFGVHLLYILIKIDWRRFPKSVYGPDSLLPRLEDASQALQHAKWMVGMSEWPRFDRWGYWEKFDYWAVTWGICVLGGTGLLLYLPVYSSLYMPGWVLNIVLWVHRIEAILAMAHVFIIHLYIKIITLNSLISKKNSTSKKRPSLPTLLTFKHHTLS</sequence>
<name>A0A0F9AGM8_9ZZZZ</name>
<protein>
    <recommendedName>
        <fullName evidence="7">Cytochrome b561 bacterial/Ni-hydrogenase domain-containing protein</fullName>
    </recommendedName>
</protein>
<dbReference type="EMBL" id="LAZR01046055">
    <property type="protein sequence ID" value="KKK97430.1"/>
    <property type="molecule type" value="Genomic_DNA"/>
</dbReference>
<dbReference type="Pfam" id="PF01292">
    <property type="entry name" value="Ni_hydr_CYTB"/>
    <property type="match status" value="1"/>
</dbReference>
<keyword evidence="2" id="KW-1003">Cell membrane</keyword>
<dbReference type="GO" id="GO:0009055">
    <property type="term" value="F:electron transfer activity"/>
    <property type="evidence" value="ECO:0007669"/>
    <property type="project" value="InterPro"/>
</dbReference>
<dbReference type="Gene3D" id="1.20.950.20">
    <property type="entry name" value="Transmembrane di-heme cytochromes, Chain C"/>
    <property type="match status" value="1"/>
</dbReference>
<gene>
    <name evidence="8" type="ORF">LCGC14_2652820</name>
</gene>
<feature type="transmembrane region" description="Helical" evidence="6">
    <location>
        <begin position="55"/>
        <end position="77"/>
    </location>
</feature>
<evidence type="ECO:0000256" key="2">
    <source>
        <dbReference type="ARBA" id="ARBA00022475"/>
    </source>
</evidence>
<keyword evidence="3 6" id="KW-0812">Transmembrane</keyword>
<feature type="domain" description="Cytochrome b561 bacterial/Ni-hydrogenase" evidence="7">
    <location>
        <begin position="6"/>
        <end position="190"/>
    </location>
</feature>
<comment type="caution">
    <text evidence="8">The sequence shown here is derived from an EMBL/GenBank/DDBJ whole genome shotgun (WGS) entry which is preliminary data.</text>
</comment>
<reference evidence="8" key="1">
    <citation type="journal article" date="2015" name="Nature">
        <title>Complex archaea that bridge the gap between prokaryotes and eukaryotes.</title>
        <authorList>
            <person name="Spang A."/>
            <person name="Saw J.H."/>
            <person name="Jorgensen S.L."/>
            <person name="Zaremba-Niedzwiedzka K."/>
            <person name="Martijn J."/>
            <person name="Lind A.E."/>
            <person name="van Eijk R."/>
            <person name="Schleper C."/>
            <person name="Guy L."/>
            <person name="Ettema T.J."/>
        </authorList>
    </citation>
    <scope>NUCLEOTIDE SEQUENCE</scope>
</reference>
<dbReference type="SUPFAM" id="SSF81342">
    <property type="entry name" value="Transmembrane di-heme cytochromes"/>
    <property type="match status" value="1"/>
</dbReference>
<dbReference type="GO" id="GO:0005886">
    <property type="term" value="C:plasma membrane"/>
    <property type="evidence" value="ECO:0007669"/>
    <property type="project" value="UniProtKB-SubCell"/>
</dbReference>
<dbReference type="AlphaFoldDB" id="A0A0F9AGM8"/>
<feature type="transmembrane region" description="Helical" evidence="6">
    <location>
        <begin position="174"/>
        <end position="197"/>
    </location>
</feature>
<feature type="transmembrane region" description="Helical" evidence="6">
    <location>
        <begin position="129"/>
        <end position="154"/>
    </location>
</feature>
<evidence type="ECO:0000313" key="8">
    <source>
        <dbReference type="EMBL" id="KKK97430.1"/>
    </source>
</evidence>
<evidence type="ECO:0000256" key="1">
    <source>
        <dbReference type="ARBA" id="ARBA00004651"/>
    </source>
</evidence>
<evidence type="ECO:0000256" key="4">
    <source>
        <dbReference type="ARBA" id="ARBA00022989"/>
    </source>
</evidence>
<keyword evidence="4 6" id="KW-1133">Transmembrane helix</keyword>
<evidence type="ECO:0000259" key="7">
    <source>
        <dbReference type="Pfam" id="PF01292"/>
    </source>
</evidence>
<dbReference type="InterPro" id="IPR011577">
    <property type="entry name" value="Cyt_b561_bac/Ni-Hgenase"/>
</dbReference>
<evidence type="ECO:0000256" key="3">
    <source>
        <dbReference type="ARBA" id="ARBA00022692"/>
    </source>
</evidence>
<proteinExistence type="predicted"/>
<evidence type="ECO:0000256" key="6">
    <source>
        <dbReference type="SAM" id="Phobius"/>
    </source>
</evidence>
<comment type="subcellular location">
    <subcellularLocation>
        <location evidence="1">Cell membrane</location>
        <topology evidence="1">Multi-pass membrane protein</topology>
    </subcellularLocation>
</comment>
<organism evidence="8">
    <name type="scientific">marine sediment metagenome</name>
    <dbReference type="NCBI Taxonomy" id="412755"/>
    <lineage>
        <taxon>unclassified sequences</taxon>
        <taxon>metagenomes</taxon>
        <taxon>ecological metagenomes</taxon>
    </lineage>
</organism>